<evidence type="ECO:0008006" key="4">
    <source>
        <dbReference type="Google" id="ProtNLM"/>
    </source>
</evidence>
<evidence type="ECO:0000313" key="3">
    <source>
        <dbReference type="Proteomes" id="UP001056426"/>
    </source>
</evidence>
<keyword evidence="1" id="KW-1133">Transmembrane helix</keyword>
<keyword evidence="1" id="KW-0812">Transmembrane</keyword>
<protein>
    <recommendedName>
        <fullName evidence="4">Dialkylrecorsinol condensing enzyme DarA</fullName>
    </recommendedName>
</protein>
<keyword evidence="1" id="KW-0472">Membrane</keyword>
<dbReference type="Proteomes" id="UP001056426">
    <property type="component" value="Chromosome"/>
</dbReference>
<organism evidence="2 3">
    <name type="scientific">Xiashengella succiniciproducens</name>
    <dbReference type="NCBI Taxonomy" id="2949635"/>
    <lineage>
        <taxon>Bacteria</taxon>
        <taxon>Pseudomonadati</taxon>
        <taxon>Bacteroidota</taxon>
        <taxon>Bacteroidia</taxon>
        <taxon>Marinilabiliales</taxon>
        <taxon>Marinilabiliaceae</taxon>
        <taxon>Xiashengella</taxon>
    </lineage>
</organism>
<dbReference type="Gene3D" id="3.40.50.360">
    <property type="match status" value="1"/>
</dbReference>
<dbReference type="AlphaFoldDB" id="A0A9J6ZQ62"/>
<dbReference type="RefSeq" id="WP_250723254.1">
    <property type="nucleotide sequence ID" value="NZ_CP098400.1"/>
</dbReference>
<evidence type="ECO:0000313" key="2">
    <source>
        <dbReference type="EMBL" id="URW79400.1"/>
    </source>
</evidence>
<dbReference type="KEGG" id="alkq:M9189_11085"/>
<reference evidence="2" key="1">
    <citation type="submission" date="2022-05" db="EMBL/GenBank/DDBJ databases">
        <authorList>
            <person name="Sun X."/>
        </authorList>
    </citation>
    <scope>NUCLEOTIDE SEQUENCE</scope>
    <source>
        <strain evidence="2">Ai-910</strain>
    </source>
</reference>
<accession>A0A9J6ZQ62</accession>
<name>A0A9J6ZQ62_9BACT</name>
<keyword evidence="3" id="KW-1185">Reference proteome</keyword>
<gene>
    <name evidence="2" type="ORF">M9189_11085</name>
</gene>
<evidence type="ECO:0000256" key="1">
    <source>
        <dbReference type="SAM" id="Phobius"/>
    </source>
</evidence>
<dbReference type="EMBL" id="CP098400">
    <property type="protein sequence ID" value="URW79400.1"/>
    <property type="molecule type" value="Genomic_DNA"/>
</dbReference>
<reference evidence="2" key="2">
    <citation type="submission" date="2022-06" db="EMBL/GenBank/DDBJ databases">
        <title>Xiashengella guii gen. nov. sp. nov., a bacterium isolated form anaerobic digestion tank.</title>
        <authorList>
            <person name="Huang H."/>
        </authorList>
    </citation>
    <scope>NUCLEOTIDE SEQUENCE</scope>
    <source>
        <strain evidence="2">Ai-910</strain>
    </source>
</reference>
<dbReference type="InterPro" id="IPR029039">
    <property type="entry name" value="Flavoprotein-like_sf"/>
</dbReference>
<feature type="transmembrane region" description="Helical" evidence="1">
    <location>
        <begin position="257"/>
        <end position="283"/>
    </location>
</feature>
<sequence length="298" mass="34109">MKVLYLSYSQSGQLDEIAERFFLPFSSHKIDRVKVRPSKPFPFPWTSAEFFDAMPETVLEEPIQLEPLNIPGSDYDLIVLGYQPWFLSPSLPVTALLKSDEFKTVVQGKPVVTIVGSRNMWINSQISINRLVEQAGAKVVANIPFSDKTNNIVSAVTILYWMLSGHKERMWGVFPKPGVSDEDIERAGEPGRIVLAHAESGEYTSLQEKIADFVTVPTDILFIEKRAKRLFRIWAGIIKRFGKTPRSRRLWVSIYKYYLIIALFIVAPIVLLVYYILVLPFVYKRVAAEKKRVRLNLI</sequence>
<proteinExistence type="predicted"/>